<dbReference type="PROSITE" id="PS01012">
    <property type="entry name" value="FOLYLPOLYGLU_SYNT_2"/>
    <property type="match status" value="1"/>
</dbReference>
<evidence type="ECO:0000256" key="9">
    <source>
        <dbReference type="ARBA" id="ARBA00022723"/>
    </source>
</evidence>
<keyword evidence="11 18" id="KW-0067">ATP-binding</keyword>
<keyword evidence="8 18" id="KW-0436">Ligase</keyword>
<dbReference type="InterPro" id="IPR036615">
    <property type="entry name" value="Mur_ligase_C_dom_sf"/>
</dbReference>
<dbReference type="InterPro" id="IPR004101">
    <property type="entry name" value="Mur_ligase_C"/>
</dbReference>
<reference evidence="22" key="1">
    <citation type="submission" date="2016-10" db="EMBL/GenBank/DDBJ databases">
        <authorList>
            <person name="de Groot N.N."/>
        </authorList>
    </citation>
    <scope>NUCLEOTIDE SEQUENCE [LARGE SCALE GENOMIC DNA]</scope>
    <source>
        <strain evidence="22">DSM 17908</strain>
    </source>
</reference>
<evidence type="ECO:0000256" key="12">
    <source>
        <dbReference type="ARBA" id="ARBA00022842"/>
    </source>
</evidence>
<sequence>MSDILQIPQATSPLMTWLSYLGNLHTKAIDMGLERVGKLGKQLGLLEPAPKVITVSGTNGKGTTCHTLESIFLAAGLKVGVYSSPHLVRYTERVRIQGKEPTEQDFCRVFADIEAQRGDISLTYFEYGTLAALQLFKEADLDVVILEVGLGGRLDATNIVDADIAAITSIALDHIDWLGADRELIGREKAGIFRRGRFAVIGEPDMPHSIAEVADELGAKIFRRGVDWHFTQNKESWCWATADQQFNELPLPNLPLANAATALGVIHCLLQQDDKVSRAIDEKAIHAGLQNAQLPGRFQIVREKPQVILDVAHNPHAAGYLVQKLAELPRTPGSKIRGVVGMLGDKDIPGTLACLSQQIEEWYCASLHELRGAEAEALVENLTQVAQVRTFAEVESAWQQAMEDASEQDIIVVCGSFHTVAHVMEALEKEKGRGQ</sequence>
<dbReference type="RefSeq" id="WP_092507551.1">
    <property type="nucleotide sequence ID" value="NZ_CAWNQB010000001.1"/>
</dbReference>
<comment type="catalytic activity">
    <reaction evidence="14">
        <text>(6S)-5,6,7,8-tetrahydrofolyl-(gamma-L-Glu)(n) + L-glutamate + ATP = (6S)-5,6,7,8-tetrahydrofolyl-(gamma-L-Glu)(n+1) + ADP + phosphate + H(+)</text>
        <dbReference type="Rhea" id="RHEA:10580"/>
        <dbReference type="Rhea" id="RHEA-COMP:14738"/>
        <dbReference type="Rhea" id="RHEA-COMP:14740"/>
        <dbReference type="ChEBI" id="CHEBI:15378"/>
        <dbReference type="ChEBI" id="CHEBI:29985"/>
        <dbReference type="ChEBI" id="CHEBI:30616"/>
        <dbReference type="ChEBI" id="CHEBI:43474"/>
        <dbReference type="ChEBI" id="CHEBI:141005"/>
        <dbReference type="ChEBI" id="CHEBI:456216"/>
        <dbReference type="EC" id="6.3.2.17"/>
    </reaction>
</comment>
<comment type="cofactor">
    <cofactor evidence="1">
        <name>Mg(2+)</name>
        <dbReference type="ChEBI" id="CHEBI:18420"/>
    </cofactor>
</comment>
<dbReference type="FunFam" id="3.40.1190.10:FF:000004">
    <property type="entry name" value="Dihydrofolate synthase/folylpolyglutamate synthase"/>
    <property type="match status" value="1"/>
</dbReference>
<evidence type="ECO:0000313" key="21">
    <source>
        <dbReference type="EMBL" id="PHM46131.1"/>
    </source>
</evidence>
<dbReference type="Gene3D" id="3.90.190.20">
    <property type="entry name" value="Mur ligase, C-terminal domain"/>
    <property type="match status" value="1"/>
</dbReference>
<comment type="pathway">
    <text evidence="4">Cofactor biosynthesis; tetrahydrofolylpolyglutamate biosynthesis.</text>
</comment>
<comment type="pathway">
    <text evidence="3">Cofactor biosynthesis; tetrahydrofolate biosynthesis; 7,8-dihydrofolate from 2-amino-4-hydroxy-6-hydroxymethyl-7,8-dihydropteridine diphosphate and 4-aminobenzoate: step 2/2.</text>
</comment>
<dbReference type="EMBL" id="FORG01000002">
    <property type="protein sequence ID" value="SFI56528.1"/>
    <property type="molecule type" value="Genomic_DNA"/>
</dbReference>
<comment type="function">
    <text evidence="2 18">Functions in two distinct reactions of the de novo folate biosynthetic pathway. Catalyzes the addition of a glutamate residue to dihydropteroate (7,8-dihydropteroate or H2Pte) to form dihydrofolate (7,8-dihydrofolate monoglutamate or H2Pte-Glu). Also catalyzes successive additions of L-glutamate to tetrahydrofolate or 10-formyltetrahydrofolate or 5,10-methylenetetrahydrofolate, leading to folylpolyglutamate derivatives.</text>
</comment>
<keyword evidence="24" id="KW-1185">Reference proteome</keyword>
<comment type="subunit">
    <text evidence="6">Monomer.</text>
</comment>
<keyword evidence="9" id="KW-0479">Metal-binding</keyword>
<dbReference type="STRING" id="351675.SAMN05421680_102122"/>
<evidence type="ECO:0000256" key="6">
    <source>
        <dbReference type="ARBA" id="ARBA00011245"/>
    </source>
</evidence>
<evidence type="ECO:0000256" key="14">
    <source>
        <dbReference type="ARBA" id="ARBA00047493"/>
    </source>
</evidence>
<evidence type="ECO:0000259" key="20">
    <source>
        <dbReference type="Pfam" id="PF08245"/>
    </source>
</evidence>
<dbReference type="InterPro" id="IPR018109">
    <property type="entry name" value="Folylpolyglutamate_synth_CS"/>
</dbReference>
<evidence type="ECO:0000256" key="18">
    <source>
        <dbReference type="PIRNR" id="PIRNR001563"/>
    </source>
</evidence>
<dbReference type="NCBIfam" id="NF008101">
    <property type="entry name" value="PRK10846.1"/>
    <property type="match status" value="1"/>
</dbReference>
<dbReference type="GO" id="GO:0004326">
    <property type="term" value="F:tetrahydrofolylpolyglutamate synthase activity"/>
    <property type="evidence" value="ECO:0007669"/>
    <property type="project" value="UniProtKB-EC"/>
</dbReference>
<evidence type="ECO:0000256" key="13">
    <source>
        <dbReference type="ARBA" id="ARBA00022909"/>
    </source>
</evidence>
<dbReference type="GO" id="GO:0046656">
    <property type="term" value="P:folic acid biosynthetic process"/>
    <property type="evidence" value="ECO:0007669"/>
    <property type="project" value="UniProtKB-KW"/>
</dbReference>
<dbReference type="PIRSF" id="PIRSF001563">
    <property type="entry name" value="Folylpolyglu_synth"/>
    <property type="match status" value="1"/>
</dbReference>
<evidence type="ECO:0000256" key="8">
    <source>
        <dbReference type="ARBA" id="ARBA00022598"/>
    </source>
</evidence>
<name>A0A1I3J976_9GAMM</name>
<evidence type="ECO:0000313" key="23">
    <source>
        <dbReference type="Proteomes" id="UP000198919"/>
    </source>
</evidence>
<dbReference type="InterPro" id="IPR036565">
    <property type="entry name" value="Mur-like_cat_sf"/>
</dbReference>
<dbReference type="GO" id="GO:0005524">
    <property type="term" value="F:ATP binding"/>
    <property type="evidence" value="ECO:0007669"/>
    <property type="project" value="UniProtKB-KW"/>
</dbReference>
<evidence type="ECO:0000256" key="3">
    <source>
        <dbReference type="ARBA" id="ARBA00004799"/>
    </source>
</evidence>
<feature type="domain" description="Mur ligase C-terminal" evidence="19">
    <location>
        <begin position="296"/>
        <end position="417"/>
    </location>
</feature>
<evidence type="ECO:0000259" key="19">
    <source>
        <dbReference type="Pfam" id="PF02875"/>
    </source>
</evidence>
<dbReference type="Gene3D" id="3.40.1190.10">
    <property type="entry name" value="Mur-like, catalytic domain"/>
    <property type="match status" value="1"/>
</dbReference>
<dbReference type="SUPFAM" id="SSF53244">
    <property type="entry name" value="MurD-like peptide ligases, peptide-binding domain"/>
    <property type="match status" value="1"/>
</dbReference>
<evidence type="ECO:0000256" key="16">
    <source>
        <dbReference type="ARBA" id="ARBA00049035"/>
    </source>
</evidence>
<dbReference type="InterPro" id="IPR013221">
    <property type="entry name" value="Mur_ligase_cen"/>
</dbReference>
<dbReference type="GO" id="GO:0005737">
    <property type="term" value="C:cytoplasm"/>
    <property type="evidence" value="ECO:0007669"/>
    <property type="project" value="TreeGrafter"/>
</dbReference>
<dbReference type="NCBIfam" id="TIGR01499">
    <property type="entry name" value="folC"/>
    <property type="match status" value="1"/>
</dbReference>
<dbReference type="GO" id="GO:0046872">
    <property type="term" value="F:metal ion binding"/>
    <property type="evidence" value="ECO:0007669"/>
    <property type="project" value="UniProtKB-KW"/>
</dbReference>
<accession>A0A1I3J976</accession>
<evidence type="ECO:0000256" key="17">
    <source>
        <dbReference type="ARBA" id="ARBA00049161"/>
    </source>
</evidence>
<dbReference type="InterPro" id="IPR001645">
    <property type="entry name" value="Folylpolyglutamate_synth"/>
</dbReference>
<dbReference type="Pfam" id="PF02875">
    <property type="entry name" value="Mur_ligase_C"/>
    <property type="match status" value="1"/>
</dbReference>
<reference evidence="21 24" key="3">
    <citation type="journal article" date="2017" name="Nat. Microbiol.">
        <title>Natural product diversity associated with the nematode symbionts Photorhabdus and Xenorhabdus.</title>
        <authorList>
            <person name="Tobias N.J."/>
            <person name="Wolff H."/>
            <person name="Djahanschiri B."/>
            <person name="Grundmann F."/>
            <person name="Kronenwerth M."/>
            <person name="Shi Y.M."/>
            <person name="Simonyi S."/>
            <person name="Grun P."/>
            <person name="Shapiro-Ilan D."/>
            <person name="Pidot S.J."/>
            <person name="Stinear T.P."/>
            <person name="Ebersberger I."/>
            <person name="Bode H.B."/>
        </authorList>
    </citation>
    <scope>NUCLEOTIDE SEQUENCE [LARGE SCALE GENOMIC DNA]</scope>
    <source>
        <strain evidence="21 24">DSM 17908</strain>
    </source>
</reference>
<evidence type="ECO:0000256" key="11">
    <source>
        <dbReference type="ARBA" id="ARBA00022840"/>
    </source>
</evidence>
<dbReference type="GO" id="GO:0008841">
    <property type="term" value="F:dihydrofolate synthase activity"/>
    <property type="evidence" value="ECO:0007669"/>
    <property type="project" value="UniProtKB-EC"/>
</dbReference>
<evidence type="ECO:0000256" key="2">
    <source>
        <dbReference type="ARBA" id="ARBA00002714"/>
    </source>
</evidence>
<reference evidence="23" key="2">
    <citation type="submission" date="2016-10" db="EMBL/GenBank/DDBJ databases">
        <authorList>
            <person name="Varghese N."/>
            <person name="Submissions S."/>
        </authorList>
    </citation>
    <scope>NUCLEOTIDE SEQUENCE [LARGE SCALE GENOMIC DNA]</scope>
    <source>
        <strain evidence="23">DSM 17908</strain>
    </source>
</reference>
<dbReference type="OrthoDB" id="9809356at2"/>
<dbReference type="FunFam" id="3.90.190.20:FF:000005">
    <property type="entry name" value="Dihydrofolate synthase/folylpolyglutamate synthase"/>
    <property type="match status" value="1"/>
</dbReference>
<keyword evidence="13" id="KW-0289">Folate biosynthesis</keyword>
<dbReference type="Pfam" id="PF08245">
    <property type="entry name" value="Mur_ligase_M"/>
    <property type="match status" value="1"/>
</dbReference>
<comment type="catalytic activity">
    <reaction evidence="15">
        <text>10-formyltetrahydrofolyl-(gamma-L-Glu)(n) + L-glutamate + ATP = 10-formyltetrahydrofolyl-(gamma-L-Glu)(n+1) + ADP + phosphate + H(+)</text>
        <dbReference type="Rhea" id="RHEA:51904"/>
        <dbReference type="Rhea" id="RHEA-COMP:13088"/>
        <dbReference type="Rhea" id="RHEA-COMP:14300"/>
        <dbReference type="ChEBI" id="CHEBI:15378"/>
        <dbReference type="ChEBI" id="CHEBI:29985"/>
        <dbReference type="ChEBI" id="CHEBI:30616"/>
        <dbReference type="ChEBI" id="CHEBI:43474"/>
        <dbReference type="ChEBI" id="CHEBI:134413"/>
        <dbReference type="ChEBI" id="CHEBI:456216"/>
        <dbReference type="EC" id="6.3.2.17"/>
    </reaction>
</comment>
<comment type="catalytic activity">
    <reaction evidence="17">
        <text>7,8-dihydropteroate + L-glutamate + ATP = 7,8-dihydrofolate + ADP + phosphate + H(+)</text>
        <dbReference type="Rhea" id="RHEA:23584"/>
        <dbReference type="ChEBI" id="CHEBI:15378"/>
        <dbReference type="ChEBI" id="CHEBI:17839"/>
        <dbReference type="ChEBI" id="CHEBI:29985"/>
        <dbReference type="ChEBI" id="CHEBI:30616"/>
        <dbReference type="ChEBI" id="CHEBI:43474"/>
        <dbReference type="ChEBI" id="CHEBI:57451"/>
        <dbReference type="ChEBI" id="CHEBI:456216"/>
        <dbReference type="EC" id="6.3.2.12"/>
    </reaction>
</comment>
<dbReference type="Proteomes" id="UP000198919">
    <property type="component" value="Unassembled WGS sequence"/>
</dbReference>
<evidence type="ECO:0000256" key="1">
    <source>
        <dbReference type="ARBA" id="ARBA00001946"/>
    </source>
</evidence>
<keyword evidence="12" id="KW-0460">Magnesium</keyword>
<proteinExistence type="inferred from homology"/>
<organism evidence="22 23">
    <name type="scientific">Xenorhabdus mauleonii</name>
    <dbReference type="NCBI Taxonomy" id="351675"/>
    <lineage>
        <taxon>Bacteria</taxon>
        <taxon>Pseudomonadati</taxon>
        <taxon>Pseudomonadota</taxon>
        <taxon>Gammaproteobacteria</taxon>
        <taxon>Enterobacterales</taxon>
        <taxon>Morganellaceae</taxon>
        <taxon>Xenorhabdus</taxon>
    </lineage>
</organism>
<evidence type="ECO:0000256" key="10">
    <source>
        <dbReference type="ARBA" id="ARBA00022741"/>
    </source>
</evidence>
<dbReference type="GO" id="GO:0046654">
    <property type="term" value="P:tetrahydrofolate biosynthetic process"/>
    <property type="evidence" value="ECO:0007669"/>
    <property type="project" value="UniProtKB-UniPathway"/>
</dbReference>
<feature type="domain" description="Mur ligase central" evidence="20">
    <location>
        <begin position="55"/>
        <end position="203"/>
    </location>
</feature>
<dbReference type="SUPFAM" id="SSF53623">
    <property type="entry name" value="MurD-like peptide ligases, catalytic domain"/>
    <property type="match status" value="1"/>
</dbReference>
<evidence type="ECO:0000256" key="15">
    <source>
        <dbReference type="ARBA" id="ARBA00047808"/>
    </source>
</evidence>
<dbReference type="AlphaFoldDB" id="A0A1I3J976"/>
<dbReference type="Proteomes" id="UP000224607">
    <property type="component" value="Unassembled WGS sequence"/>
</dbReference>
<evidence type="ECO:0000313" key="24">
    <source>
        <dbReference type="Proteomes" id="UP000224607"/>
    </source>
</evidence>
<keyword evidence="10 18" id="KW-0547">Nucleotide-binding</keyword>
<evidence type="ECO:0000256" key="7">
    <source>
        <dbReference type="ARBA" id="ARBA00019357"/>
    </source>
</evidence>
<evidence type="ECO:0000256" key="4">
    <source>
        <dbReference type="ARBA" id="ARBA00005150"/>
    </source>
</evidence>
<protein>
    <recommendedName>
        <fullName evidence="7 18">Dihydrofolate synthase/folylpolyglutamate synthase</fullName>
    </recommendedName>
</protein>
<comment type="similarity">
    <text evidence="5 18">Belongs to the folylpolyglutamate synthase family.</text>
</comment>
<evidence type="ECO:0000256" key="5">
    <source>
        <dbReference type="ARBA" id="ARBA00008276"/>
    </source>
</evidence>
<dbReference type="PANTHER" id="PTHR11136:SF0">
    <property type="entry name" value="DIHYDROFOLATE SYNTHETASE-RELATED"/>
    <property type="match status" value="1"/>
</dbReference>
<comment type="catalytic activity">
    <reaction evidence="16">
        <text>(6R)-5,10-methylenetetrahydrofolyl-(gamma-L-Glu)(n) + L-glutamate + ATP = (6R)-5,10-methylenetetrahydrofolyl-(gamma-L-Glu)(n+1) + ADP + phosphate + H(+)</text>
        <dbReference type="Rhea" id="RHEA:51912"/>
        <dbReference type="Rhea" id="RHEA-COMP:13257"/>
        <dbReference type="Rhea" id="RHEA-COMP:13258"/>
        <dbReference type="ChEBI" id="CHEBI:15378"/>
        <dbReference type="ChEBI" id="CHEBI:29985"/>
        <dbReference type="ChEBI" id="CHEBI:30616"/>
        <dbReference type="ChEBI" id="CHEBI:43474"/>
        <dbReference type="ChEBI" id="CHEBI:136572"/>
        <dbReference type="ChEBI" id="CHEBI:456216"/>
        <dbReference type="EC" id="6.3.2.17"/>
    </reaction>
</comment>
<dbReference type="UniPathway" id="UPA00077">
    <property type="reaction ID" value="UER00157"/>
</dbReference>
<dbReference type="PANTHER" id="PTHR11136">
    <property type="entry name" value="FOLYLPOLYGLUTAMATE SYNTHASE-RELATED"/>
    <property type="match status" value="1"/>
</dbReference>
<dbReference type="EMBL" id="NITY01000001">
    <property type="protein sequence ID" value="PHM46131.1"/>
    <property type="molecule type" value="Genomic_DNA"/>
</dbReference>
<evidence type="ECO:0000313" key="22">
    <source>
        <dbReference type="EMBL" id="SFI56528.1"/>
    </source>
</evidence>
<gene>
    <name evidence="22" type="ORF">SAMN05421680_102122</name>
    <name evidence="21" type="ORF">Xmau_00527</name>
</gene>